<gene>
    <name evidence="3" type="ORF">GCM10023213_42800</name>
</gene>
<dbReference type="NCBIfam" id="NF037970">
    <property type="entry name" value="vanZ_1"/>
    <property type="match status" value="1"/>
</dbReference>
<feature type="transmembrane region" description="Helical" evidence="1">
    <location>
        <begin position="54"/>
        <end position="71"/>
    </location>
</feature>
<accession>A0ABP9PJT3</accession>
<protein>
    <recommendedName>
        <fullName evidence="2">VanZ-like domain-containing protein</fullName>
    </recommendedName>
</protein>
<feature type="transmembrane region" description="Helical" evidence="1">
    <location>
        <begin position="78"/>
        <end position="95"/>
    </location>
</feature>
<dbReference type="RefSeq" id="WP_345738456.1">
    <property type="nucleotide sequence ID" value="NZ_BAABIA010000010.1"/>
</dbReference>
<feature type="domain" description="VanZ-like" evidence="2">
    <location>
        <begin position="49"/>
        <end position="131"/>
    </location>
</feature>
<keyword evidence="4" id="KW-1185">Reference proteome</keyword>
<evidence type="ECO:0000313" key="3">
    <source>
        <dbReference type="EMBL" id="GAA5147724.1"/>
    </source>
</evidence>
<evidence type="ECO:0000313" key="4">
    <source>
        <dbReference type="Proteomes" id="UP001499852"/>
    </source>
</evidence>
<feature type="transmembrane region" description="Helical" evidence="1">
    <location>
        <begin position="115"/>
        <end position="135"/>
    </location>
</feature>
<evidence type="ECO:0000259" key="2">
    <source>
        <dbReference type="Pfam" id="PF04892"/>
    </source>
</evidence>
<sequence>MVAALSSLLVRLTSQRWLWWLGGGIWGVVLFTLSSRSRLPTGPEIPFQDKIVHFLYFSGGGFCFALALFLPQVPLRGRWVWLAAGAAFGAVIGAVDEYHQTFTPGRSGNDLGDWLADFTGASTGALVAWVFLAWIRRQNGKSPA</sequence>
<organism evidence="3 4">
    <name type="scientific">Prosthecobacter algae</name>
    <dbReference type="NCBI Taxonomy" id="1144682"/>
    <lineage>
        <taxon>Bacteria</taxon>
        <taxon>Pseudomonadati</taxon>
        <taxon>Verrucomicrobiota</taxon>
        <taxon>Verrucomicrobiia</taxon>
        <taxon>Verrucomicrobiales</taxon>
        <taxon>Verrucomicrobiaceae</taxon>
        <taxon>Prosthecobacter</taxon>
    </lineage>
</organism>
<dbReference type="InterPro" id="IPR006976">
    <property type="entry name" value="VanZ-like"/>
</dbReference>
<keyword evidence="1" id="KW-0812">Transmembrane</keyword>
<dbReference type="PANTHER" id="PTHR28008:SF1">
    <property type="entry name" value="DOMAIN PROTEIN, PUTATIVE (AFU_ORTHOLOGUE AFUA_3G10980)-RELATED"/>
    <property type="match status" value="1"/>
</dbReference>
<dbReference type="PANTHER" id="PTHR28008">
    <property type="entry name" value="DOMAIN PROTEIN, PUTATIVE (AFU_ORTHOLOGUE AFUA_3G10980)-RELATED"/>
    <property type="match status" value="1"/>
</dbReference>
<keyword evidence="1" id="KW-1133">Transmembrane helix</keyword>
<keyword evidence="1" id="KW-0472">Membrane</keyword>
<dbReference type="Proteomes" id="UP001499852">
    <property type="component" value="Unassembled WGS sequence"/>
</dbReference>
<evidence type="ECO:0000256" key="1">
    <source>
        <dbReference type="SAM" id="Phobius"/>
    </source>
</evidence>
<name>A0ABP9PJT3_9BACT</name>
<dbReference type="EMBL" id="BAABIA010000010">
    <property type="protein sequence ID" value="GAA5147724.1"/>
    <property type="molecule type" value="Genomic_DNA"/>
</dbReference>
<proteinExistence type="predicted"/>
<dbReference type="Pfam" id="PF04892">
    <property type="entry name" value="VanZ"/>
    <property type="match status" value="1"/>
</dbReference>
<feature type="transmembrane region" description="Helical" evidence="1">
    <location>
        <begin position="17"/>
        <end position="34"/>
    </location>
</feature>
<reference evidence="4" key="1">
    <citation type="journal article" date="2019" name="Int. J. Syst. Evol. Microbiol.">
        <title>The Global Catalogue of Microorganisms (GCM) 10K type strain sequencing project: providing services to taxonomists for standard genome sequencing and annotation.</title>
        <authorList>
            <consortium name="The Broad Institute Genomics Platform"/>
            <consortium name="The Broad Institute Genome Sequencing Center for Infectious Disease"/>
            <person name="Wu L."/>
            <person name="Ma J."/>
        </authorList>
    </citation>
    <scope>NUCLEOTIDE SEQUENCE [LARGE SCALE GENOMIC DNA]</scope>
    <source>
        <strain evidence="4">JCM 18053</strain>
    </source>
</reference>
<comment type="caution">
    <text evidence="3">The sequence shown here is derived from an EMBL/GenBank/DDBJ whole genome shotgun (WGS) entry which is preliminary data.</text>
</comment>